<dbReference type="OrthoDB" id="9805356at2"/>
<evidence type="ECO:0000259" key="2">
    <source>
        <dbReference type="PROSITE" id="PS50943"/>
    </source>
</evidence>
<proteinExistence type="predicted"/>
<dbReference type="Proteomes" id="UP000298216">
    <property type="component" value="Unassembled WGS sequence"/>
</dbReference>
<dbReference type="Gene3D" id="2.60.120.10">
    <property type="entry name" value="Jelly Rolls"/>
    <property type="match status" value="1"/>
</dbReference>
<dbReference type="InterPro" id="IPR010982">
    <property type="entry name" value="Lambda_DNA-bd_dom_sf"/>
</dbReference>
<sequence>MANDTSTLGGLIRIVRQRKGWTLREMSAVVGIPLSTLAKVETDKLSLTYDKLQQFTARLGLTMAEFLAEGEPSPAEAAPVMGRRSLTTTGNSVHIKTPNYDYEYLCADLRQKRMVPIITRIHTRDIAEFGEAVRHKGEEFVFVLEGTIEVHLQFYTPVVLKAGEGVYLDSAMGHAYVCKDCDTALVLGVCSSEDADLAGELISLAEEEAKHAAEPA</sequence>
<dbReference type="Pfam" id="PF01381">
    <property type="entry name" value="HTH_3"/>
    <property type="match status" value="1"/>
</dbReference>
<feature type="domain" description="HTH cro/C1-type" evidence="2">
    <location>
        <begin position="12"/>
        <end position="66"/>
    </location>
</feature>
<dbReference type="RefSeq" id="WP_135193125.1">
    <property type="nucleotide sequence ID" value="NZ_SPVH01000001.1"/>
</dbReference>
<dbReference type="Pfam" id="PF07883">
    <property type="entry name" value="Cupin_2"/>
    <property type="match status" value="1"/>
</dbReference>
<name>A0A4Y9S6H4_9CAUL</name>
<dbReference type="Gene3D" id="1.10.260.40">
    <property type="entry name" value="lambda repressor-like DNA-binding domains"/>
    <property type="match status" value="1"/>
</dbReference>
<protein>
    <submittedName>
        <fullName evidence="3">Cupin domain-containing protein</fullName>
    </submittedName>
</protein>
<dbReference type="AlphaFoldDB" id="A0A4Y9S6H4"/>
<dbReference type="SUPFAM" id="SSF47413">
    <property type="entry name" value="lambda repressor-like DNA-binding domains"/>
    <property type="match status" value="1"/>
</dbReference>
<comment type="caution">
    <text evidence="3">The sequence shown here is derived from an EMBL/GenBank/DDBJ whole genome shotgun (WGS) entry which is preliminary data.</text>
</comment>
<dbReference type="SUPFAM" id="SSF51182">
    <property type="entry name" value="RmlC-like cupins"/>
    <property type="match status" value="1"/>
</dbReference>
<dbReference type="InterPro" id="IPR001387">
    <property type="entry name" value="Cro/C1-type_HTH"/>
</dbReference>
<dbReference type="InterPro" id="IPR050807">
    <property type="entry name" value="TransReg_Diox_bact_type"/>
</dbReference>
<dbReference type="InterPro" id="IPR014710">
    <property type="entry name" value="RmlC-like_jellyroll"/>
</dbReference>
<dbReference type="GO" id="GO:0005829">
    <property type="term" value="C:cytosol"/>
    <property type="evidence" value="ECO:0007669"/>
    <property type="project" value="TreeGrafter"/>
</dbReference>
<keyword evidence="4" id="KW-1185">Reference proteome</keyword>
<evidence type="ECO:0000313" key="3">
    <source>
        <dbReference type="EMBL" id="TFW15128.1"/>
    </source>
</evidence>
<dbReference type="EMBL" id="SPVH01000001">
    <property type="protein sequence ID" value="TFW15128.1"/>
    <property type="molecule type" value="Genomic_DNA"/>
</dbReference>
<organism evidence="3 4">
    <name type="scientific">Brevundimonas intermedia</name>
    <dbReference type="NCBI Taxonomy" id="74315"/>
    <lineage>
        <taxon>Bacteria</taxon>
        <taxon>Pseudomonadati</taxon>
        <taxon>Pseudomonadota</taxon>
        <taxon>Alphaproteobacteria</taxon>
        <taxon>Caulobacterales</taxon>
        <taxon>Caulobacteraceae</taxon>
        <taxon>Brevundimonas</taxon>
    </lineage>
</organism>
<dbReference type="PANTHER" id="PTHR46797">
    <property type="entry name" value="HTH-TYPE TRANSCRIPTIONAL REGULATOR"/>
    <property type="match status" value="1"/>
</dbReference>
<dbReference type="PANTHER" id="PTHR46797:SF20">
    <property type="entry name" value="BLR4304 PROTEIN"/>
    <property type="match status" value="1"/>
</dbReference>
<dbReference type="PROSITE" id="PS50943">
    <property type="entry name" value="HTH_CROC1"/>
    <property type="match status" value="1"/>
</dbReference>
<dbReference type="GO" id="GO:0003700">
    <property type="term" value="F:DNA-binding transcription factor activity"/>
    <property type="evidence" value="ECO:0007669"/>
    <property type="project" value="TreeGrafter"/>
</dbReference>
<gene>
    <name evidence="3" type="ORF">EGY25_00610</name>
</gene>
<dbReference type="SMART" id="SM00530">
    <property type="entry name" value="HTH_XRE"/>
    <property type="match status" value="1"/>
</dbReference>
<dbReference type="GO" id="GO:0003677">
    <property type="term" value="F:DNA binding"/>
    <property type="evidence" value="ECO:0007669"/>
    <property type="project" value="UniProtKB-KW"/>
</dbReference>
<evidence type="ECO:0000256" key="1">
    <source>
        <dbReference type="ARBA" id="ARBA00023125"/>
    </source>
</evidence>
<keyword evidence="1" id="KW-0238">DNA-binding</keyword>
<dbReference type="CDD" id="cd02209">
    <property type="entry name" value="cupin_XRE_C"/>
    <property type="match status" value="1"/>
</dbReference>
<reference evidence="3 4" key="1">
    <citation type="submission" date="2019-03" db="EMBL/GenBank/DDBJ databases">
        <title>Draft genome of Brevundimonas sp. a heavy metal resistant soil bacteria.</title>
        <authorList>
            <person name="Soto J."/>
        </authorList>
    </citation>
    <scope>NUCLEOTIDE SEQUENCE [LARGE SCALE GENOMIC DNA]</scope>
    <source>
        <strain evidence="3 4">B-10</strain>
    </source>
</reference>
<dbReference type="InterPro" id="IPR011051">
    <property type="entry name" value="RmlC_Cupin_sf"/>
</dbReference>
<dbReference type="CDD" id="cd00093">
    <property type="entry name" value="HTH_XRE"/>
    <property type="match status" value="1"/>
</dbReference>
<accession>A0A4Y9S6H4</accession>
<evidence type="ECO:0000313" key="4">
    <source>
        <dbReference type="Proteomes" id="UP000298216"/>
    </source>
</evidence>
<dbReference type="InterPro" id="IPR013096">
    <property type="entry name" value="Cupin_2"/>
</dbReference>